<dbReference type="Gene3D" id="3.30.60.30">
    <property type="match status" value="2"/>
</dbReference>
<keyword evidence="5" id="KW-1185">Reference proteome</keyword>
<keyword evidence="2" id="KW-0732">Signal</keyword>
<reference evidence="4" key="1">
    <citation type="submission" date="2020-09" db="EMBL/GenBank/DDBJ databases">
        <title>Genome seq and assembly of Tianweitania sp.</title>
        <authorList>
            <person name="Chhetri G."/>
        </authorList>
    </citation>
    <scope>NUCLEOTIDE SEQUENCE</scope>
    <source>
        <strain evidence="4">Rool2</strain>
    </source>
</reference>
<dbReference type="PANTHER" id="PTHR21131:SF0">
    <property type="entry name" value="GEO10195P1-RELATED"/>
    <property type="match status" value="1"/>
</dbReference>
<dbReference type="PANTHER" id="PTHR21131">
    <property type="entry name" value="SERINE-TYPE ENDOPEPTIDASE INHIBITOR"/>
    <property type="match status" value="1"/>
</dbReference>
<feature type="chain" id="PRO_5035200904" evidence="2">
    <location>
        <begin position="24"/>
        <end position="156"/>
    </location>
</feature>
<dbReference type="EMBL" id="JACVVX010000002">
    <property type="protein sequence ID" value="MBD0414567.1"/>
    <property type="molecule type" value="Genomic_DNA"/>
</dbReference>
<dbReference type="AlphaFoldDB" id="A0A8J6U7C0"/>
<dbReference type="InterPro" id="IPR053265">
    <property type="entry name" value="Serpin"/>
</dbReference>
<dbReference type="InterPro" id="IPR002350">
    <property type="entry name" value="Kazal_dom"/>
</dbReference>
<dbReference type="InterPro" id="IPR036058">
    <property type="entry name" value="Kazal_dom_sf"/>
</dbReference>
<dbReference type="PROSITE" id="PS51257">
    <property type="entry name" value="PROKAR_LIPOPROTEIN"/>
    <property type="match status" value="1"/>
</dbReference>
<feature type="signal peptide" evidence="2">
    <location>
        <begin position="1"/>
        <end position="23"/>
    </location>
</feature>
<dbReference type="SUPFAM" id="SSF100895">
    <property type="entry name" value="Kazal-type serine protease inhibitors"/>
    <property type="match status" value="2"/>
</dbReference>
<dbReference type="Pfam" id="PF00050">
    <property type="entry name" value="Kazal_1"/>
    <property type="match status" value="1"/>
</dbReference>
<protein>
    <submittedName>
        <fullName evidence="4">Peptidase</fullName>
    </submittedName>
</protein>
<feature type="compositionally biased region" description="Pro residues" evidence="1">
    <location>
        <begin position="94"/>
        <end position="115"/>
    </location>
</feature>
<dbReference type="Pfam" id="PF07648">
    <property type="entry name" value="Kazal_2"/>
    <property type="match status" value="1"/>
</dbReference>
<accession>A0A8J6U7C0</accession>
<name>A0A8J6U7C0_9HYPH</name>
<sequence>MRPNLRTIVRTGAVAFSLSMVLAGCTVVVDEGQGPGPRPPRPGPGPQFCTREYQPVCGERRGDRTTFANPCEADRAGFRIVHGGQCRGGGIRPGPGPWPGPSPFPGPRPPRPEPAPQFCTREYRPVCAQRGRSLQTFGNACEADAAGFRVIDRGPC</sequence>
<evidence type="ECO:0000256" key="2">
    <source>
        <dbReference type="SAM" id="SignalP"/>
    </source>
</evidence>
<evidence type="ECO:0000313" key="5">
    <source>
        <dbReference type="Proteomes" id="UP000643405"/>
    </source>
</evidence>
<evidence type="ECO:0000256" key="1">
    <source>
        <dbReference type="SAM" id="MobiDB-lite"/>
    </source>
</evidence>
<evidence type="ECO:0000313" key="4">
    <source>
        <dbReference type="EMBL" id="MBD0414567.1"/>
    </source>
</evidence>
<organism evidence="4 5">
    <name type="scientific">Oryzicola mucosus</name>
    <dbReference type="NCBI Taxonomy" id="2767425"/>
    <lineage>
        <taxon>Bacteria</taxon>
        <taxon>Pseudomonadati</taxon>
        <taxon>Pseudomonadota</taxon>
        <taxon>Alphaproteobacteria</taxon>
        <taxon>Hyphomicrobiales</taxon>
        <taxon>Phyllobacteriaceae</taxon>
        <taxon>Oryzicola</taxon>
    </lineage>
</organism>
<feature type="domain" description="Kazal-like" evidence="3">
    <location>
        <begin position="49"/>
        <end position="88"/>
    </location>
</feature>
<dbReference type="Proteomes" id="UP000643405">
    <property type="component" value="Unassembled WGS sequence"/>
</dbReference>
<dbReference type="SMART" id="SM00280">
    <property type="entry name" value="KAZAL"/>
    <property type="match status" value="2"/>
</dbReference>
<comment type="caution">
    <text evidence="4">The sequence shown here is derived from an EMBL/GenBank/DDBJ whole genome shotgun (WGS) entry which is preliminary data.</text>
</comment>
<gene>
    <name evidence="4" type="ORF">ICI42_07865</name>
</gene>
<dbReference type="CDD" id="cd00104">
    <property type="entry name" value="KAZAL_FS"/>
    <property type="match status" value="2"/>
</dbReference>
<feature type="region of interest" description="Disordered" evidence="1">
    <location>
        <begin position="82"/>
        <end position="117"/>
    </location>
</feature>
<evidence type="ECO:0000259" key="3">
    <source>
        <dbReference type="PROSITE" id="PS51465"/>
    </source>
</evidence>
<dbReference type="PROSITE" id="PS51465">
    <property type="entry name" value="KAZAL_2"/>
    <property type="match status" value="1"/>
</dbReference>
<proteinExistence type="predicted"/>